<dbReference type="PROSITE" id="PS51318">
    <property type="entry name" value="TAT"/>
    <property type="match status" value="1"/>
</dbReference>
<reference evidence="2 4" key="2">
    <citation type="journal article" date="2012" name="BMC Genomics">
        <title>A comparative genomics perspective on the genetic content of the alkaliphilic haloarchaeon Natrialba magadii ATCC 43099T.</title>
        <authorList>
            <person name="Siddaramappa S."/>
            <person name="Challacombe J.F."/>
            <person name="Decastro R.E."/>
            <person name="Pfeiffer F."/>
            <person name="Sastre D.E."/>
            <person name="Gimenez M.I."/>
            <person name="Paggi R.A."/>
            <person name="Detter J.C."/>
            <person name="Davenport K.W."/>
            <person name="Goodwin L.A."/>
            <person name="Kyrpides N."/>
            <person name="Tapia R."/>
            <person name="Pitluck S."/>
            <person name="Lucas S."/>
            <person name="Woyke T."/>
            <person name="Maupin-Furlow J.A."/>
        </authorList>
    </citation>
    <scope>NUCLEOTIDE SEQUENCE [LARGE SCALE GENOMIC DNA]</scope>
    <source>
        <strain evidence="2">ATCC 43099</strain>
        <strain evidence="4">ATCC 43099 / DSM 3394 / CCM 3739 / CIP 104546 / IAM 13178 / JCM 8861 / NBRC 102185 / NCIMB 2190 / MS3</strain>
    </source>
</reference>
<evidence type="ECO:0000256" key="1">
    <source>
        <dbReference type="SAM" id="MobiDB-lite"/>
    </source>
</evidence>
<dbReference type="Proteomes" id="UP000011543">
    <property type="component" value="Unassembled WGS sequence"/>
</dbReference>
<gene>
    <name evidence="2" type="ordered locus">Nmag_2733</name>
    <name evidence="3" type="ORF">C500_06721</name>
</gene>
<reference evidence="2" key="4">
    <citation type="submission" date="2016-09" db="EMBL/GenBank/DDBJ databases">
        <authorList>
            <person name="Pfeiffer F."/>
        </authorList>
    </citation>
    <scope>NUCLEOTIDE SEQUENCE</scope>
    <source>
        <strain evidence="2">ATCC 43099</strain>
    </source>
</reference>
<feature type="compositionally biased region" description="Low complexity" evidence="1">
    <location>
        <begin position="41"/>
        <end position="53"/>
    </location>
</feature>
<dbReference type="PROSITE" id="PS51257">
    <property type="entry name" value="PROKAR_LIPOPROTEIN"/>
    <property type="match status" value="1"/>
</dbReference>
<dbReference type="InterPro" id="IPR007497">
    <property type="entry name" value="SIMPL/DUF541"/>
</dbReference>
<dbReference type="PATRIC" id="fig|547559.17.peg.1305"/>
<sequence length="257" mass="27042">MDRRQFLAASTVGVAATTAGCLGNALSSTDDPAQAGEDADTTNTDNTITVTADGEVETEPDRATMSLGVESVDESADAVSDDLATRSEQLREAFDDLGIPEDNVEEGRYSVRPSPAARREDGVEEFVGTHSYQVTLDDVERVGEVIDAAVDAGADDVGRVNFTVRDETRSELRKDAIDDALATADEEAEHIASNRGVELTGTTAVTTSDVRVSTVRHDVAYETDDAADAAPETEIDADPVSVTASATVEYGFSDDGA</sequence>
<accession>D3SZM9</accession>
<dbReference type="PANTHER" id="PTHR34387:SF2">
    <property type="entry name" value="SLR1258 PROTEIN"/>
    <property type="match status" value="1"/>
</dbReference>
<evidence type="ECO:0000313" key="3">
    <source>
        <dbReference type="EMBL" id="ELY31274.1"/>
    </source>
</evidence>
<dbReference type="PaxDb" id="547559-Nmag_2733"/>
<dbReference type="GO" id="GO:0006974">
    <property type="term" value="P:DNA damage response"/>
    <property type="evidence" value="ECO:0007669"/>
    <property type="project" value="TreeGrafter"/>
</dbReference>
<proteinExistence type="predicted"/>
<dbReference type="Gene3D" id="3.30.70.2970">
    <property type="entry name" value="Protein of unknown function (DUF541), domain 2"/>
    <property type="match status" value="1"/>
</dbReference>
<protein>
    <submittedName>
        <fullName evidence="2">SIMPL domain protein</fullName>
    </submittedName>
</protein>
<dbReference type="AlphaFoldDB" id="D3SZM9"/>
<dbReference type="Pfam" id="PF04402">
    <property type="entry name" value="SIMPL"/>
    <property type="match status" value="1"/>
</dbReference>
<dbReference type="RefSeq" id="WP_004214997.1">
    <property type="nucleotide sequence ID" value="NC_013922.1"/>
</dbReference>
<dbReference type="Proteomes" id="UP000001879">
    <property type="component" value="Chromosome"/>
</dbReference>
<feature type="region of interest" description="Disordered" evidence="1">
    <location>
        <begin position="22"/>
        <end position="62"/>
    </location>
</feature>
<dbReference type="STRING" id="547559.Nmag_2733"/>
<dbReference type="OrthoDB" id="12132at2157"/>
<evidence type="ECO:0000313" key="4">
    <source>
        <dbReference type="Proteomes" id="UP000001879"/>
    </source>
</evidence>
<dbReference type="Gene3D" id="3.30.110.170">
    <property type="entry name" value="Protein of unknown function (DUF541), domain 1"/>
    <property type="match status" value="1"/>
</dbReference>
<dbReference type="KEGG" id="nmg:Nmag_2733"/>
<dbReference type="EMBL" id="CP001932">
    <property type="protein sequence ID" value="ADD06289.1"/>
    <property type="molecule type" value="Genomic_DNA"/>
</dbReference>
<name>D3SZM9_NATMM</name>
<dbReference type="PANTHER" id="PTHR34387">
    <property type="entry name" value="SLR1258 PROTEIN"/>
    <property type="match status" value="1"/>
</dbReference>
<organism evidence="2 4">
    <name type="scientific">Natrialba magadii (strain ATCC 43099 / DSM 3394 / CCM 3739 / CIP 104546 / IAM 13178 / JCM 8861 / NBRC 102185 / NCIMB 2190 / MS3)</name>
    <name type="common">Natronobacterium magadii</name>
    <dbReference type="NCBI Taxonomy" id="547559"/>
    <lineage>
        <taxon>Archaea</taxon>
        <taxon>Methanobacteriati</taxon>
        <taxon>Methanobacteriota</taxon>
        <taxon>Stenosarchaea group</taxon>
        <taxon>Halobacteria</taxon>
        <taxon>Halobacteriales</taxon>
        <taxon>Natrialbaceae</taxon>
        <taxon>Natrialba</taxon>
    </lineage>
</organism>
<reference evidence="3 5" key="3">
    <citation type="journal article" date="2014" name="PLoS Genet.">
        <title>Phylogenetically driven sequencing of extremely halophilic archaea reveals strategies for static and dynamic osmo-response.</title>
        <authorList>
            <person name="Becker E.A."/>
            <person name="Seitzer P.M."/>
            <person name="Tritt A."/>
            <person name="Larsen D."/>
            <person name="Krusor M."/>
            <person name="Yao A.I."/>
            <person name="Wu D."/>
            <person name="Madern D."/>
            <person name="Eisen J.A."/>
            <person name="Darling A.E."/>
            <person name="Facciotti M.T."/>
        </authorList>
    </citation>
    <scope>NUCLEOTIDE SEQUENCE [LARGE SCALE GENOMIC DNA]</scope>
    <source>
        <strain evidence="5">ATCC 43099 / DSM 3394 / CCM 3739 / CIP 104546 / IAM 13178 / JCM 8861 / NBRC 102185 / NCIMB 2190 / MS3</strain>
        <strain evidence="3">MS-3</strain>
    </source>
</reference>
<evidence type="ECO:0000313" key="5">
    <source>
        <dbReference type="Proteomes" id="UP000011543"/>
    </source>
</evidence>
<evidence type="ECO:0000313" key="2">
    <source>
        <dbReference type="EMBL" id="ADD06289.1"/>
    </source>
</evidence>
<dbReference type="EMBL" id="AOHS01000027">
    <property type="protein sequence ID" value="ELY31274.1"/>
    <property type="molecule type" value="Genomic_DNA"/>
</dbReference>
<keyword evidence="4" id="KW-1185">Reference proteome</keyword>
<reference evidence="4" key="1">
    <citation type="submission" date="2010-02" db="EMBL/GenBank/DDBJ databases">
        <title>Complete sequence of chromosome of Natrialba magadii ATCC 43099.</title>
        <authorList>
            <consortium name="US DOE Joint Genome Institute"/>
            <person name="Lucas S."/>
            <person name="Copeland A."/>
            <person name="Lapidus A."/>
            <person name="Cheng J.-F."/>
            <person name="Bruce D."/>
            <person name="Goodwin L."/>
            <person name="Pitluck S."/>
            <person name="Davenport K."/>
            <person name="Saunders E."/>
            <person name="Detter J.C."/>
            <person name="Han C."/>
            <person name="Tapia R."/>
            <person name="Land M."/>
            <person name="Hauser L."/>
            <person name="Kyrpides N."/>
            <person name="Mikhailova N."/>
            <person name="De Castro R.E."/>
            <person name="Maupin-Furlow J.A."/>
            <person name="Woyke T."/>
        </authorList>
    </citation>
    <scope>NUCLEOTIDE SEQUENCE [LARGE SCALE GENOMIC DNA]</scope>
    <source>
        <strain evidence="4">ATCC 43099 / DSM 3394 / CCM 3739 / CIP 104546 / IAM 13178 / JCM 8861 / NBRC 102185 / NCIMB 2190 / MS3</strain>
    </source>
</reference>
<dbReference type="HOGENOM" id="CLU_080344_2_0_2"/>
<dbReference type="eggNOG" id="arCOG04715">
    <property type="taxonomic scope" value="Archaea"/>
</dbReference>
<dbReference type="GeneID" id="8825589"/>
<dbReference type="InterPro" id="IPR006311">
    <property type="entry name" value="TAT_signal"/>
</dbReference>
<dbReference type="InterPro" id="IPR052022">
    <property type="entry name" value="26kDa_periplasmic_antigen"/>
</dbReference>